<accession>A0A392TRH9</accession>
<dbReference type="EMBL" id="LXQA010625810">
    <property type="protein sequence ID" value="MCI62810.1"/>
    <property type="molecule type" value="Genomic_DNA"/>
</dbReference>
<comment type="caution">
    <text evidence="2">The sequence shown here is derived from an EMBL/GenBank/DDBJ whole genome shotgun (WGS) entry which is preliminary data.</text>
</comment>
<name>A0A392TRH9_9FABA</name>
<evidence type="ECO:0000256" key="1">
    <source>
        <dbReference type="SAM" id="MobiDB-lite"/>
    </source>
</evidence>
<feature type="compositionally biased region" description="Low complexity" evidence="1">
    <location>
        <begin position="9"/>
        <end position="20"/>
    </location>
</feature>
<feature type="non-terminal residue" evidence="2">
    <location>
        <position position="1"/>
    </location>
</feature>
<feature type="non-terminal residue" evidence="2">
    <location>
        <position position="86"/>
    </location>
</feature>
<organism evidence="2 3">
    <name type="scientific">Trifolium medium</name>
    <dbReference type="NCBI Taxonomy" id="97028"/>
    <lineage>
        <taxon>Eukaryota</taxon>
        <taxon>Viridiplantae</taxon>
        <taxon>Streptophyta</taxon>
        <taxon>Embryophyta</taxon>
        <taxon>Tracheophyta</taxon>
        <taxon>Spermatophyta</taxon>
        <taxon>Magnoliopsida</taxon>
        <taxon>eudicotyledons</taxon>
        <taxon>Gunneridae</taxon>
        <taxon>Pentapetalae</taxon>
        <taxon>rosids</taxon>
        <taxon>fabids</taxon>
        <taxon>Fabales</taxon>
        <taxon>Fabaceae</taxon>
        <taxon>Papilionoideae</taxon>
        <taxon>50 kb inversion clade</taxon>
        <taxon>NPAAA clade</taxon>
        <taxon>Hologalegina</taxon>
        <taxon>IRL clade</taxon>
        <taxon>Trifolieae</taxon>
        <taxon>Trifolium</taxon>
    </lineage>
</organism>
<dbReference type="Proteomes" id="UP000265520">
    <property type="component" value="Unassembled WGS sequence"/>
</dbReference>
<keyword evidence="3" id="KW-1185">Reference proteome</keyword>
<proteinExistence type="predicted"/>
<dbReference type="AlphaFoldDB" id="A0A392TRH9"/>
<reference evidence="2 3" key="1">
    <citation type="journal article" date="2018" name="Front. Plant Sci.">
        <title>Red Clover (Trifolium pratense) and Zigzag Clover (T. medium) - A Picture of Genomic Similarities and Differences.</title>
        <authorList>
            <person name="Dluhosova J."/>
            <person name="Istvanek J."/>
            <person name="Nedelnik J."/>
            <person name="Repkova J."/>
        </authorList>
    </citation>
    <scope>NUCLEOTIDE SEQUENCE [LARGE SCALE GENOMIC DNA]</scope>
    <source>
        <strain evidence="3">cv. 10/8</strain>
        <tissue evidence="2">Leaf</tissue>
    </source>
</reference>
<protein>
    <submittedName>
        <fullName evidence="2">Retrotransposon protein</fullName>
    </submittedName>
</protein>
<evidence type="ECO:0000313" key="2">
    <source>
        <dbReference type="EMBL" id="MCI62810.1"/>
    </source>
</evidence>
<feature type="region of interest" description="Disordered" evidence="1">
    <location>
        <begin position="1"/>
        <end position="24"/>
    </location>
</feature>
<sequence>QTSEVEKLPQQTRVQPQRTRNMPARIQDFEITPDDQVNDDGELVHYAFLADTEPVNMTEALNNPKWISAMTEELNSIESNDTWSLV</sequence>
<evidence type="ECO:0000313" key="3">
    <source>
        <dbReference type="Proteomes" id="UP000265520"/>
    </source>
</evidence>